<dbReference type="RefSeq" id="WP_115363504.1">
    <property type="nucleotide sequence ID" value="NZ_QDKL01000003.1"/>
</dbReference>
<protein>
    <submittedName>
        <fullName evidence="2">Uncharacterized protein</fullName>
    </submittedName>
</protein>
<keyword evidence="3" id="KW-1185">Reference proteome</keyword>
<evidence type="ECO:0000313" key="2">
    <source>
        <dbReference type="EMBL" id="RZF21067.1"/>
    </source>
</evidence>
<accession>A0ABY0II97</accession>
<dbReference type="EMBL" id="QDKL01000003">
    <property type="protein sequence ID" value="RZF21067.1"/>
    <property type="molecule type" value="Genomic_DNA"/>
</dbReference>
<dbReference type="Proteomes" id="UP000443582">
    <property type="component" value="Unassembled WGS sequence"/>
</dbReference>
<name>A0ABY0II97_9BACT</name>
<keyword evidence="1" id="KW-1133">Transmembrane helix</keyword>
<comment type="caution">
    <text evidence="2">The sequence shown here is derived from an EMBL/GenBank/DDBJ whole genome shotgun (WGS) entry which is preliminary data.</text>
</comment>
<reference evidence="3" key="1">
    <citation type="journal article" date="2019" name="Int. J. Syst. Evol. Microbiol.">
        <title>Halobacteriovorax valvorus sp. nov., a novel prokaryotic predator isolated from coastal seawater of China.</title>
        <authorList>
            <person name="Chen M.-X."/>
        </authorList>
    </citation>
    <scope>NUCLEOTIDE SEQUENCE [LARGE SCALE GENOMIC DNA]</scope>
    <source>
        <strain evidence="3">BL9</strain>
    </source>
</reference>
<evidence type="ECO:0000256" key="1">
    <source>
        <dbReference type="SAM" id="Phobius"/>
    </source>
</evidence>
<gene>
    <name evidence="2" type="ORF">DAY19_13895</name>
</gene>
<proteinExistence type="predicted"/>
<feature type="transmembrane region" description="Helical" evidence="1">
    <location>
        <begin position="83"/>
        <end position="106"/>
    </location>
</feature>
<evidence type="ECO:0000313" key="3">
    <source>
        <dbReference type="Proteomes" id="UP000443582"/>
    </source>
</evidence>
<keyword evidence="1" id="KW-0472">Membrane</keyword>
<organism evidence="2 3">
    <name type="scientific">Halobacteriovorax vibrionivorans</name>
    <dbReference type="NCBI Taxonomy" id="2152716"/>
    <lineage>
        <taxon>Bacteria</taxon>
        <taxon>Pseudomonadati</taxon>
        <taxon>Bdellovibrionota</taxon>
        <taxon>Bacteriovoracia</taxon>
        <taxon>Bacteriovoracales</taxon>
        <taxon>Halobacteriovoraceae</taxon>
        <taxon>Halobacteriovorax</taxon>
    </lineage>
</organism>
<sequence>MNTVTKSSNDVASEAKKPKSAFKRVLERLWNKLKKPALAFDRKVDGAISFFIQHYGKTKFMVAMSKKIQYLGIEGLWNKGPKAFIYFFLFYLIRDTILYIIIPIWVAKATS</sequence>
<keyword evidence="1" id="KW-0812">Transmembrane</keyword>